<feature type="signal peptide" evidence="3">
    <location>
        <begin position="1"/>
        <end position="30"/>
    </location>
</feature>
<keyword evidence="2" id="KW-0812">Transmembrane</keyword>
<keyword evidence="2" id="KW-0472">Membrane</keyword>
<gene>
    <name evidence="4" type="ORF">MEDL_51700</name>
</gene>
<organism evidence="4 5">
    <name type="scientific">Mytilus edulis</name>
    <name type="common">Blue mussel</name>
    <dbReference type="NCBI Taxonomy" id="6550"/>
    <lineage>
        <taxon>Eukaryota</taxon>
        <taxon>Metazoa</taxon>
        <taxon>Spiralia</taxon>
        <taxon>Lophotrochozoa</taxon>
        <taxon>Mollusca</taxon>
        <taxon>Bivalvia</taxon>
        <taxon>Autobranchia</taxon>
        <taxon>Pteriomorphia</taxon>
        <taxon>Mytilida</taxon>
        <taxon>Mytiloidea</taxon>
        <taxon>Mytilidae</taxon>
        <taxon>Mytilinae</taxon>
        <taxon>Mytilus</taxon>
    </lineage>
</organism>
<reference evidence="4" key="1">
    <citation type="submission" date="2021-03" db="EMBL/GenBank/DDBJ databases">
        <authorList>
            <person name="Bekaert M."/>
        </authorList>
    </citation>
    <scope>NUCLEOTIDE SEQUENCE</scope>
</reference>
<keyword evidence="2" id="KW-1133">Transmembrane helix</keyword>
<comment type="caution">
    <text evidence="4">The sequence shown here is derived from an EMBL/GenBank/DDBJ whole genome shotgun (WGS) entry which is preliminary data.</text>
</comment>
<feature type="compositionally biased region" description="Basic and acidic residues" evidence="1">
    <location>
        <begin position="447"/>
        <end position="457"/>
    </location>
</feature>
<evidence type="ECO:0000256" key="3">
    <source>
        <dbReference type="SAM" id="SignalP"/>
    </source>
</evidence>
<feature type="region of interest" description="Disordered" evidence="1">
    <location>
        <begin position="447"/>
        <end position="468"/>
    </location>
</feature>
<name>A0A8S3U1W6_MYTED</name>
<evidence type="ECO:0000313" key="5">
    <source>
        <dbReference type="Proteomes" id="UP000683360"/>
    </source>
</evidence>
<evidence type="ECO:0000256" key="1">
    <source>
        <dbReference type="SAM" id="MobiDB-lite"/>
    </source>
</evidence>
<evidence type="ECO:0000313" key="4">
    <source>
        <dbReference type="EMBL" id="CAG2239341.1"/>
    </source>
</evidence>
<protein>
    <submittedName>
        <fullName evidence="4">Uncharacterized protein</fullName>
    </submittedName>
</protein>
<keyword evidence="3" id="KW-0732">Signal</keyword>
<feature type="region of interest" description="Disordered" evidence="1">
    <location>
        <begin position="558"/>
        <end position="577"/>
    </location>
</feature>
<keyword evidence="5" id="KW-1185">Reference proteome</keyword>
<proteinExistence type="predicted"/>
<evidence type="ECO:0000256" key="2">
    <source>
        <dbReference type="SAM" id="Phobius"/>
    </source>
</evidence>
<feature type="transmembrane region" description="Helical" evidence="2">
    <location>
        <begin position="614"/>
        <end position="634"/>
    </location>
</feature>
<dbReference type="AlphaFoldDB" id="A0A8S3U1W6"/>
<dbReference type="OrthoDB" id="10448514at2759"/>
<feature type="chain" id="PRO_5035858989" evidence="3">
    <location>
        <begin position="31"/>
        <end position="683"/>
    </location>
</feature>
<sequence>MNTPKKLCNNIVFLVITGLMYSSLMSVSDADCVLPEDLKNTVWEYNYTSVASNDEESTNLYIANTTLPDSIINLNDGGSIVNNWTCINSLNISATSNVVVFKSDASFPDAGGSRRLYLCMKLTKVTPDLFYFHLLSDTAEDIFPNERVFIVEADNAPADNASICSTFCQYTESPNIRTLRRQGSSVTLPSNVSLCEPCNSTCEEATAMLTSLKTTQITTSTSTDIDTSTELMTTTIATTLETKSTDASCALPEDLKNTVWEYNYTDVASNLEQSTNLYIANTTLPDSVINLNDGGTIVNNWTCINSLDISDTTNVVVFKSDASFPDVGGSRRLYLCMKLTKGYPRFFYFHLLSDIATSIFPYERVFISEADNAPADNATICSTFCQYTNSPKIRTLRRQGSSVSLPRNVSLCEPCDSACEEATTMMTSLETTQIHTLPSTSTEIDITTDRTSTENTKKTSKPSTSDAIDTTTDVMSTVTTQITTLSSTSTEIDSTTEITITKTPETTLQTTSTPTEMESLTESTTTAPKTTLHTTSTGMETTLQLKSTDTTQTTAVHSTSTDLKTSTQTTVPSASTNTETTTELKVTTTDLKDETTLETKLTDTENLKRYSGPITLVGISCAGFVLVIIIFCLLKGTSINSTEEIANNGEEKAYAASPDNCYKLYKGKQFGLQEIAIKRWDYH</sequence>
<dbReference type="EMBL" id="CAJPWZ010002515">
    <property type="protein sequence ID" value="CAG2239341.1"/>
    <property type="molecule type" value="Genomic_DNA"/>
</dbReference>
<accession>A0A8S3U1W6</accession>
<feature type="region of interest" description="Disordered" evidence="1">
    <location>
        <begin position="507"/>
        <end position="533"/>
    </location>
</feature>
<dbReference type="Proteomes" id="UP000683360">
    <property type="component" value="Unassembled WGS sequence"/>
</dbReference>